<dbReference type="RefSeq" id="XP_024706786.1">
    <property type="nucleotide sequence ID" value="XM_024853953.1"/>
</dbReference>
<dbReference type="EMBL" id="MSFO01000002">
    <property type="protein sequence ID" value="PLB51484.1"/>
    <property type="molecule type" value="Genomic_DNA"/>
</dbReference>
<dbReference type="SUPFAM" id="SSF50129">
    <property type="entry name" value="GroES-like"/>
    <property type="match status" value="1"/>
</dbReference>
<dbReference type="OrthoDB" id="3941538at2759"/>
<reference evidence="8 9" key="1">
    <citation type="submission" date="2016-12" db="EMBL/GenBank/DDBJ databases">
        <title>The genomes of Aspergillus section Nigri reveals drivers in fungal speciation.</title>
        <authorList>
            <consortium name="DOE Joint Genome Institute"/>
            <person name="Vesth T.C."/>
            <person name="Nybo J."/>
            <person name="Theobald S."/>
            <person name="Brandl J."/>
            <person name="Frisvad J.C."/>
            <person name="Nielsen K.F."/>
            <person name="Lyhne E.K."/>
            <person name="Kogle M.E."/>
            <person name="Kuo A."/>
            <person name="Riley R."/>
            <person name="Clum A."/>
            <person name="Nolan M."/>
            <person name="Lipzen A."/>
            <person name="Salamov A."/>
            <person name="Henrissat B."/>
            <person name="Wiebenga A."/>
            <person name="De Vries R.P."/>
            <person name="Grigoriev I.V."/>
            <person name="Mortensen U.H."/>
            <person name="Andersen M.R."/>
            <person name="Baker S.E."/>
        </authorList>
    </citation>
    <scope>NUCLEOTIDE SEQUENCE [LARGE SCALE GENOMIC DNA]</scope>
    <source>
        <strain evidence="8 9">IBT 23096</strain>
    </source>
</reference>
<dbReference type="GO" id="GO:0000721">
    <property type="term" value="F:(R,R)-butanediol dehydrogenase activity"/>
    <property type="evidence" value="ECO:0007669"/>
    <property type="project" value="TreeGrafter"/>
</dbReference>
<dbReference type="STRING" id="1392250.A0A2I2GF18"/>
<proteinExistence type="inferred from homology"/>
<dbReference type="GO" id="GO:0005737">
    <property type="term" value="C:cytoplasm"/>
    <property type="evidence" value="ECO:0007669"/>
    <property type="project" value="TreeGrafter"/>
</dbReference>
<name>A0A2I2GF18_9EURO</name>
<dbReference type="Gene3D" id="3.90.180.10">
    <property type="entry name" value="Medium-chain alcohol dehydrogenases, catalytic domain"/>
    <property type="match status" value="1"/>
</dbReference>
<dbReference type="Pfam" id="PF08240">
    <property type="entry name" value="ADH_N"/>
    <property type="match status" value="1"/>
</dbReference>
<keyword evidence="5" id="KW-0560">Oxidoreductase</keyword>
<dbReference type="Proteomes" id="UP000234275">
    <property type="component" value="Unassembled WGS sequence"/>
</dbReference>
<dbReference type="GeneID" id="36561654"/>
<sequence length="324" mass="34743">VKAFRYYGNKDIRLESIPQEGALKEGEIRLAPAWCGICGTDVHEYLHGPVVPPTEQNPHPLTGDKMPITLGHEFSGTVTEIHPSVTRLKVGSTVAVEGLLTDEKCYACSIKKRNICDQPAFLGLSANPGGLCESIVIPESVCHVLPPGVFLEAGALIEPLSVAWHAVTNSGIRAGQSAIVFGAGPIGLAVMICLKAKGITQTLASEPSQARHKQAAMFGATHTFDPTHHDVVARAKEVCQGVGPDFAFDASGVQATITEGVKAIRKYGMYYNIALWSKPVTIVDMHELLYYGKTIKSDLSFSQGDFESVLDAIYRGAITGKDIE</sequence>
<dbReference type="VEuPathDB" id="FungiDB:P170DRAFT_487416"/>
<evidence type="ECO:0000256" key="1">
    <source>
        <dbReference type="ARBA" id="ARBA00001947"/>
    </source>
</evidence>
<evidence type="ECO:0000313" key="8">
    <source>
        <dbReference type="EMBL" id="PLB51484.1"/>
    </source>
</evidence>
<dbReference type="GO" id="GO:0034079">
    <property type="term" value="P:butanediol biosynthetic process"/>
    <property type="evidence" value="ECO:0007669"/>
    <property type="project" value="TreeGrafter"/>
</dbReference>
<dbReference type="Gene3D" id="3.40.50.720">
    <property type="entry name" value="NAD(P)-binding Rossmann-like Domain"/>
    <property type="match status" value="1"/>
</dbReference>
<feature type="domain" description="Alcohol dehydrogenase-like N-terminal" evidence="7">
    <location>
        <begin position="25"/>
        <end position="146"/>
    </location>
</feature>
<gene>
    <name evidence="8" type="ORF">P170DRAFT_487416</name>
</gene>
<dbReference type="CDD" id="cd08233">
    <property type="entry name" value="butanediol_DH_like"/>
    <property type="match status" value="1"/>
</dbReference>
<evidence type="ECO:0000256" key="3">
    <source>
        <dbReference type="ARBA" id="ARBA00022723"/>
    </source>
</evidence>
<dbReference type="Pfam" id="PF00107">
    <property type="entry name" value="ADH_zinc_N"/>
    <property type="match status" value="1"/>
</dbReference>
<organism evidence="8 9">
    <name type="scientific">Aspergillus steynii IBT 23096</name>
    <dbReference type="NCBI Taxonomy" id="1392250"/>
    <lineage>
        <taxon>Eukaryota</taxon>
        <taxon>Fungi</taxon>
        <taxon>Dikarya</taxon>
        <taxon>Ascomycota</taxon>
        <taxon>Pezizomycotina</taxon>
        <taxon>Eurotiomycetes</taxon>
        <taxon>Eurotiomycetidae</taxon>
        <taxon>Eurotiales</taxon>
        <taxon>Aspergillaceae</taxon>
        <taxon>Aspergillus</taxon>
        <taxon>Aspergillus subgen. Circumdati</taxon>
    </lineage>
</organism>
<accession>A0A2I2GF18</accession>
<evidence type="ECO:0000259" key="6">
    <source>
        <dbReference type="Pfam" id="PF00107"/>
    </source>
</evidence>
<evidence type="ECO:0000313" key="9">
    <source>
        <dbReference type="Proteomes" id="UP000234275"/>
    </source>
</evidence>
<dbReference type="InterPro" id="IPR013154">
    <property type="entry name" value="ADH-like_N"/>
</dbReference>
<keyword evidence="4" id="KW-0862">Zinc</keyword>
<dbReference type="GO" id="GO:0046872">
    <property type="term" value="F:metal ion binding"/>
    <property type="evidence" value="ECO:0007669"/>
    <property type="project" value="UniProtKB-KW"/>
</dbReference>
<feature type="non-terminal residue" evidence="8">
    <location>
        <position position="1"/>
    </location>
</feature>
<dbReference type="PANTHER" id="PTHR43161:SF23">
    <property type="entry name" value="(R,R)-BUTANEDIOL DEHYDROGENASE-RELATED"/>
    <property type="match status" value="1"/>
</dbReference>
<protein>
    <submittedName>
        <fullName evidence="8">GroES-like protein</fullName>
    </submittedName>
</protein>
<dbReference type="SUPFAM" id="SSF51735">
    <property type="entry name" value="NAD(P)-binding Rossmann-fold domains"/>
    <property type="match status" value="1"/>
</dbReference>
<evidence type="ECO:0000256" key="4">
    <source>
        <dbReference type="ARBA" id="ARBA00022833"/>
    </source>
</evidence>
<comment type="cofactor">
    <cofactor evidence="1">
        <name>Zn(2+)</name>
        <dbReference type="ChEBI" id="CHEBI:29105"/>
    </cofactor>
</comment>
<dbReference type="AlphaFoldDB" id="A0A2I2GF18"/>
<evidence type="ECO:0000256" key="2">
    <source>
        <dbReference type="ARBA" id="ARBA00008072"/>
    </source>
</evidence>
<dbReference type="InterPro" id="IPR013149">
    <property type="entry name" value="ADH-like_C"/>
</dbReference>
<dbReference type="InterPro" id="IPR036291">
    <property type="entry name" value="NAD(P)-bd_dom_sf"/>
</dbReference>
<comment type="similarity">
    <text evidence="2">Belongs to the zinc-containing alcohol dehydrogenase family.</text>
</comment>
<dbReference type="PANTHER" id="PTHR43161">
    <property type="entry name" value="SORBITOL DEHYDROGENASE"/>
    <property type="match status" value="1"/>
</dbReference>
<keyword evidence="3" id="KW-0479">Metal-binding</keyword>
<comment type="caution">
    <text evidence="8">The sequence shown here is derived from an EMBL/GenBank/DDBJ whole genome shotgun (WGS) entry which is preliminary data.</text>
</comment>
<dbReference type="InterPro" id="IPR011032">
    <property type="entry name" value="GroES-like_sf"/>
</dbReference>
<evidence type="ECO:0000259" key="7">
    <source>
        <dbReference type="Pfam" id="PF08240"/>
    </source>
</evidence>
<feature type="domain" description="Alcohol dehydrogenase-like C-terminal" evidence="6">
    <location>
        <begin position="185"/>
        <end position="313"/>
    </location>
</feature>
<evidence type="ECO:0000256" key="5">
    <source>
        <dbReference type="ARBA" id="ARBA00023002"/>
    </source>
</evidence>
<keyword evidence="9" id="KW-1185">Reference proteome</keyword>